<evidence type="ECO:0000313" key="3">
    <source>
        <dbReference type="EMBL" id="HHJ52390.1"/>
    </source>
</evidence>
<dbReference type="EMBL" id="DROD01000289">
    <property type="protein sequence ID" value="HHJ52390.1"/>
    <property type="molecule type" value="Genomic_DNA"/>
</dbReference>
<dbReference type="SUPFAM" id="SSF50129">
    <property type="entry name" value="GroES-like"/>
    <property type="match status" value="1"/>
</dbReference>
<organism evidence="3">
    <name type="scientific">Caldithrix abyssi</name>
    <dbReference type="NCBI Taxonomy" id="187145"/>
    <lineage>
        <taxon>Bacteria</taxon>
        <taxon>Pseudomonadati</taxon>
        <taxon>Calditrichota</taxon>
        <taxon>Calditrichia</taxon>
        <taxon>Calditrichales</taxon>
        <taxon>Calditrichaceae</taxon>
        <taxon>Caldithrix</taxon>
    </lineage>
</organism>
<dbReference type="InterPro" id="IPR011032">
    <property type="entry name" value="GroES-like_sf"/>
</dbReference>
<evidence type="ECO:0000256" key="1">
    <source>
        <dbReference type="ARBA" id="ARBA00006975"/>
    </source>
</evidence>
<keyword evidence="2" id="KW-0143">Chaperone</keyword>
<dbReference type="GO" id="GO:0005524">
    <property type="term" value="F:ATP binding"/>
    <property type="evidence" value="ECO:0007669"/>
    <property type="project" value="InterPro"/>
</dbReference>
<gene>
    <name evidence="3" type="ORF">ENJ89_04280</name>
</gene>
<dbReference type="SMART" id="SM00883">
    <property type="entry name" value="Cpn10"/>
    <property type="match status" value="1"/>
</dbReference>
<comment type="similarity">
    <text evidence="1">Belongs to the GroES chaperonin family.</text>
</comment>
<reference evidence="3" key="1">
    <citation type="journal article" date="2020" name="mSystems">
        <title>Genome- and Community-Level Interaction Insights into Carbon Utilization and Element Cycling Functions of Hydrothermarchaeota in Hydrothermal Sediment.</title>
        <authorList>
            <person name="Zhou Z."/>
            <person name="Liu Y."/>
            <person name="Xu W."/>
            <person name="Pan J."/>
            <person name="Luo Z.H."/>
            <person name="Li M."/>
        </authorList>
    </citation>
    <scope>NUCLEOTIDE SEQUENCE [LARGE SCALE GENOMIC DNA]</scope>
    <source>
        <strain evidence="3">HyVt-527</strain>
    </source>
</reference>
<dbReference type="CDD" id="cd00320">
    <property type="entry name" value="cpn10"/>
    <property type="match status" value="1"/>
</dbReference>
<protein>
    <submittedName>
        <fullName evidence="3">Co-chaperone GroES</fullName>
    </submittedName>
</protein>
<dbReference type="InterPro" id="IPR037124">
    <property type="entry name" value="Chaperonin_GroES_sf"/>
</dbReference>
<dbReference type="Pfam" id="PF00166">
    <property type="entry name" value="Cpn10"/>
    <property type="match status" value="1"/>
</dbReference>
<accession>A0A7V5PPC3</accession>
<name>A0A7V5PPC3_CALAY</name>
<proteinExistence type="inferred from homology"/>
<comment type="caution">
    <text evidence="3">The sequence shown here is derived from an EMBL/GenBank/DDBJ whole genome shotgun (WGS) entry which is preliminary data.</text>
</comment>
<dbReference type="InterPro" id="IPR020818">
    <property type="entry name" value="Chaperonin_GroES"/>
</dbReference>
<dbReference type="GO" id="GO:0044183">
    <property type="term" value="F:protein folding chaperone"/>
    <property type="evidence" value="ECO:0007669"/>
    <property type="project" value="InterPro"/>
</dbReference>
<dbReference type="AlphaFoldDB" id="A0A7V5PPC3"/>
<dbReference type="Gene3D" id="2.30.33.40">
    <property type="entry name" value="GroES chaperonin"/>
    <property type="match status" value="1"/>
</dbReference>
<sequence>MRENKKIIVVGDRVLIRPDEEKARTSFGLYLPQGVETKEKVQGGYVVKVGPGYPLPDPSSMGEEPWEHRSERLEAKYLPLQAEEGDYALFLRKAAIEIEIDDDKLVIVPQAAILLLIRDDILDRLQEDLDEE</sequence>
<evidence type="ECO:0000256" key="2">
    <source>
        <dbReference type="ARBA" id="ARBA00023186"/>
    </source>
</evidence>
<dbReference type="Proteomes" id="UP000886124">
    <property type="component" value="Unassembled WGS sequence"/>
</dbReference>